<evidence type="ECO:0000256" key="7">
    <source>
        <dbReference type="RuleBase" id="RU361183"/>
    </source>
</evidence>
<dbReference type="SMART" id="SM00235">
    <property type="entry name" value="ZnMc"/>
    <property type="match status" value="1"/>
</dbReference>
<dbReference type="PROSITE" id="PS50060">
    <property type="entry name" value="MAM_2"/>
    <property type="match status" value="1"/>
</dbReference>
<evidence type="ECO:0000259" key="8">
    <source>
        <dbReference type="PROSITE" id="PS50060"/>
    </source>
</evidence>
<sequence length="390" mass="44595">MFRRCYHNCMERRVVKLANRWPRGEVPYRFSSEINETGVWGTTIKAAITEIEEIVNTNVTVGNEPCLRFWQSPDSEPVKSYLYFHIGVDGVCGTDHGMMPGRHFVFLDDPCRHKSGVMRMILIALGLQYEHGRPDRDSYVTVHTDNVRKEYRAMYDKFNSSDMDVLGLPYDFESLTHFSVYENANNSLHPTMTSNWTDSSLGNKDRMSNTDVKKLQIAYGCVNDTTKLLNRYHDVVGCSFQRSSCQLTNYVQYDYHNNQYQNQWHTRVGAMPYNGPTGDNSNGRGTYQYTSLSDAWLKTGSYIPPGTYCIHLHYCIATRGNSSFSRVQLKTRHNNVVFAEGHYVSKAWTPLNVTHTETSQWQLWIGSVISNSDPLAVDDVFVTSNACPSI</sequence>
<evidence type="ECO:0000256" key="5">
    <source>
        <dbReference type="ARBA" id="ARBA00023049"/>
    </source>
</evidence>
<dbReference type="SUPFAM" id="SSF49899">
    <property type="entry name" value="Concanavalin A-like lectins/glucanases"/>
    <property type="match status" value="1"/>
</dbReference>
<gene>
    <name evidence="10" type="ORF">KP79_PYT15686</name>
</gene>
<evidence type="ECO:0000256" key="4">
    <source>
        <dbReference type="ARBA" id="ARBA00022833"/>
    </source>
</evidence>
<dbReference type="EMBL" id="NEDP02001902">
    <property type="protein sequence ID" value="OWF52216.1"/>
    <property type="molecule type" value="Genomic_DNA"/>
</dbReference>
<dbReference type="InterPro" id="IPR000998">
    <property type="entry name" value="MAM_dom"/>
</dbReference>
<protein>
    <recommendedName>
        <fullName evidence="7">Metalloendopeptidase</fullName>
        <ecNumber evidence="7">3.4.24.-</ecNumber>
    </recommendedName>
</protein>
<dbReference type="EC" id="3.4.24.-" evidence="7"/>
<comment type="cofactor">
    <cofactor evidence="7">
        <name>Zn(2+)</name>
        <dbReference type="ChEBI" id="CHEBI:29105"/>
    </cofactor>
    <text evidence="7">Binds 1 zinc ion per subunit.</text>
</comment>
<dbReference type="GO" id="GO:0008270">
    <property type="term" value="F:zinc ion binding"/>
    <property type="evidence" value="ECO:0007669"/>
    <property type="project" value="InterPro"/>
</dbReference>
<dbReference type="InterPro" id="IPR013320">
    <property type="entry name" value="ConA-like_dom_sf"/>
</dbReference>
<evidence type="ECO:0000256" key="2">
    <source>
        <dbReference type="ARBA" id="ARBA00022723"/>
    </source>
</evidence>
<dbReference type="PRINTS" id="PR00480">
    <property type="entry name" value="ASTACIN"/>
</dbReference>
<evidence type="ECO:0000256" key="3">
    <source>
        <dbReference type="ARBA" id="ARBA00022801"/>
    </source>
</evidence>
<keyword evidence="2 7" id="KW-0479">Metal-binding</keyword>
<keyword evidence="4 7" id="KW-0862">Zinc</keyword>
<dbReference type="AlphaFoldDB" id="A0A210QTZ5"/>
<evidence type="ECO:0000256" key="6">
    <source>
        <dbReference type="PROSITE-ProRule" id="PRU01211"/>
    </source>
</evidence>
<organism evidence="10 11">
    <name type="scientific">Mizuhopecten yessoensis</name>
    <name type="common">Japanese scallop</name>
    <name type="synonym">Patinopecten yessoensis</name>
    <dbReference type="NCBI Taxonomy" id="6573"/>
    <lineage>
        <taxon>Eukaryota</taxon>
        <taxon>Metazoa</taxon>
        <taxon>Spiralia</taxon>
        <taxon>Lophotrochozoa</taxon>
        <taxon>Mollusca</taxon>
        <taxon>Bivalvia</taxon>
        <taxon>Autobranchia</taxon>
        <taxon>Pteriomorphia</taxon>
        <taxon>Pectinida</taxon>
        <taxon>Pectinoidea</taxon>
        <taxon>Pectinidae</taxon>
        <taxon>Mizuhopecten</taxon>
    </lineage>
</organism>
<dbReference type="PANTHER" id="PTHR10127">
    <property type="entry name" value="DISCOIDIN, CUB, EGF, LAMININ , AND ZINC METALLOPROTEASE DOMAIN CONTAINING"/>
    <property type="match status" value="1"/>
</dbReference>
<dbReference type="GO" id="GO:0016020">
    <property type="term" value="C:membrane"/>
    <property type="evidence" value="ECO:0007669"/>
    <property type="project" value="InterPro"/>
</dbReference>
<dbReference type="Gene3D" id="2.60.120.200">
    <property type="match status" value="1"/>
</dbReference>
<evidence type="ECO:0000313" key="10">
    <source>
        <dbReference type="EMBL" id="OWF52216.1"/>
    </source>
</evidence>
<reference evidence="10 11" key="1">
    <citation type="journal article" date="2017" name="Nat. Ecol. Evol.">
        <title>Scallop genome provides insights into evolution of bilaterian karyotype and development.</title>
        <authorList>
            <person name="Wang S."/>
            <person name="Zhang J."/>
            <person name="Jiao W."/>
            <person name="Li J."/>
            <person name="Xun X."/>
            <person name="Sun Y."/>
            <person name="Guo X."/>
            <person name="Huan P."/>
            <person name="Dong B."/>
            <person name="Zhang L."/>
            <person name="Hu X."/>
            <person name="Sun X."/>
            <person name="Wang J."/>
            <person name="Zhao C."/>
            <person name="Wang Y."/>
            <person name="Wang D."/>
            <person name="Huang X."/>
            <person name="Wang R."/>
            <person name="Lv J."/>
            <person name="Li Y."/>
            <person name="Zhang Z."/>
            <person name="Liu B."/>
            <person name="Lu W."/>
            <person name="Hui Y."/>
            <person name="Liang J."/>
            <person name="Zhou Z."/>
            <person name="Hou R."/>
            <person name="Li X."/>
            <person name="Liu Y."/>
            <person name="Li H."/>
            <person name="Ning X."/>
            <person name="Lin Y."/>
            <person name="Zhao L."/>
            <person name="Xing Q."/>
            <person name="Dou J."/>
            <person name="Li Y."/>
            <person name="Mao J."/>
            <person name="Guo H."/>
            <person name="Dou H."/>
            <person name="Li T."/>
            <person name="Mu C."/>
            <person name="Jiang W."/>
            <person name="Fu Q."/>
            <person name="Fu X."/>
            <person name="Miao Y."/>
            <person name="Liu J."/>
            <person name="Yu Q."/>
            <person name="Li R."/>
            <person name="Liao H."/>
            <person name="Li X."/>
            <person name="Kong Y."/>
            <person name="Jiang Z."/>
            <person name="Chourrout D."/>
            <person name="Li R."/>
            <person name="Bao Z."/>
        </authorList>
    </citation>
    <scope>NUCLEOTIDE SEQUENCE [LARGE SCALE GENOMIC DNA]</scope>
    <source>
        <strain evidence="10 11">PY_sf001</strain>
    </source>
</reference>
<feature type="domain" description="MAM" evidence="8">
    <location>
        <begin position="236"/>
        <end position="389"/>
    </location>
</feature>
<dbReference type="Pfam" id="PF01400">
    <property type="entry name" value="Astacin"/>
    <property type="match status" value="1"/>
</dbReference>
<keyword evidence="1 7" id="KW-0645">Protease</keyword>
<dbReference type="InterPro" id="IPR024079">
    <property type="entry name" value="MetalloPept_cat_dom_sf"/>
</dbReference>
<dbReference type="SUPFAM" id="SSF55486">
    <property type="entry name" value="Metalloproteases ('zincins'), catalytic domain"/>
    <property type="match status" value="1"/>
</dbReference>
<keyword evidence="6" id="KW-1015">Disulfide bond</keyword>
<dbReference type="Proteomes" id="UP000242188">
    <property type="component" value="Unassembled WGS sequence"/>
</dbReference>
<comment type="caution">
    <text evidence="10">The sequence shown here is derived from an EMBL/GenBank/DDBJ whole genome shotgun (WGS) entry which is preliminary data.</text>
</comment>
<dbReference type="STRING" id="6573.A0A210QTZ5"/>
<keyword evidence="5 7" id="KW-0482">Metalloprotease</keyword>
<proteinExistence type="predicted"/>
<dbReference type="GO" id="GO:0006508">
    <property type="term" value="P:proteolysis"/>
    <property type="evidence" value="ECO:0007669"/>
    <property type="project" value="UniProtKB-KW"/>
</dbReference>
<dbReference type="Gene3D" id="3.40.390.10">
    <property type="entry name" value="Collagenase (Catalytic Domain)"/>
    <property type="match status" value="1"/>
</dbReference>
<keyword evidence="3 7" id="KW-0378">Hydrolase</keyword>
<keyword evidence="11" id="KW-1185">Reference proteome</keyword>
<comment type="caution">
    <text evidence="6">Lacks conserved residue(s) required for the propagation of feature annotation.</text>
</comment>
<accession>A0A210QTZ5</accession>
<feature type="domain" description="Peptidase M12A" evidence="9">
    <location>
        <begin position="12"/>
        <end position="222"/>
    </location>
</feature>
<dbReference type="GO" id="GO:0004222">
    <property type="term" value="F:metalloendopeptidase activity"/>
    <property type="evidence" value="ECO:0007669"/>
    <property type="project" value="UniProtKB-UniRule"/>
</dbReference>
<evidence type="ECO:0000256" key="1">
    <source>
        <dbReference type="ARBA" id="ARBA00022670"/>
    </source>
</evidence>
<dbReference type="InterPro" id="IPR001506">
    <property type="entry name" value="Peptidase_M12A"/>
</dbReference>
<dbReference type="PROSITE" id="PS51864">
    <property type="entry name" value="ASTACIN"/>
    <property type="match status" value="1"/>
</dbReference>
<feature type="disulfide bond" evidence="6">
    <location>
        <begin position="66"/>
        <end position="221"/>
    </location>
</feature>
<dbReference type="OrthoDB" id="6128992at2759"/>
<evidence type="ECO:0000313" key="11">
    <source>
        <dbReference type="Proteomes" id="UP000242188"/>
    </source>
</evidence>
<name>A0A210QTZ5_MIZYE</name>
<evidence type="ECO:0000259" key="9">
    <source>
        <dbReference type="PROSITE" id="PS51864"/>
    </source>
</evidence>
<dbReference type="PANTHER" id="PTHR10127:SF780">
    <property type="entry name" value="METALLOENDOPEPTIDASE"/>
    <property type="match status" value="1"/>
</dbReference>
<dbReference type="InterPro" id="IPR006026">
    <property type="entry name" value="Peptidase_Metallo"/>
</dbReference>